<organism evidence="1 2">
    <name type="scientific">Lithospermum erythrorhizon</name>
    <name type="common">Purple gromwell</name>
    <name type="synonym">Lithospermum officinale var. erythrorhizon</name>
    <dbReference type="NCBI Taxonomy" id="34254"/>
    <lineage>
        <taxon>Eukaryota</taxon>
        <taxon>Viridiplantae</taxon>
        <taxon>Streptophyta</taxon>
        <taxon>Embryophyta</taxon>
        <taxon>Tracheophyta</taxon>
        <taxon>Spermatophyta</taxon>
        <taxon>Magnoliopsida</taxon>
        <taxon>eudicotyledons</taxon>
        <taxon>Gunneridae</taxon>
        <taxon>Pentapetalae</taxon>
        <taxon>asterids</taxon>
        <taxon>lamiids</taxon>
        <taxon>Boraginales</taxon>
        <taxon>Boraginaceae</taxon>
        <taxon>Boraginoideae</taxon>
        <taxon>Lithospermeae</taxon>
        <taxon>Lithospermum</taxon>
    </lineage>
</organism>
<sequence>MSDSSQSPQFPCALERSGWITRMKREIANENRERLATALLGIFADAKFFNAPRVQNYVDTYWNLQRNVQVERKEGVFFFFFQNLDDNGPFNVNGVLLLQERWTTSLMLQDFNITHVNLWVQIHKIPVKYFNEQNIKNVIQVRRRNYCI</sequence>
<dbReference type="EMBL" id="BAABME010024044">
    <property type="protein sequence ID" value="GAA0169357.1"/>
    <property type="molecule type" value="Genomic_DNA"/>
</dbReference>
<dbReference type="Proteomes" id="UP001454036">
    <property type="component" value="Unassembled WGS sequence"/>
</dbReference>
<name>A0AAV3QYY4_LITER</name>
<keyword evidence="2" id="KW-1185">Reference proteome</keyword>
<proteinExistence type="predicted"/>
<evidence type="ECO:0008006" key="3">
    <source>
        <dbReference type="Google" id="ProtNLM"/>
    </source>
</evidence>
<evidence type="ECO:0000313" key="2">
    <source>
        <dbReference type="Proteomes" id="UP001454036"/>
    </source>
</evidence>
<accession>A0AAV3QYY4</accession>
<gene>
    <name evidence="1" type="ORF">LIER_40741</name>
</gene>
<comment type="caution">
    <text evidence="1">The sequence shown here is derived from an EMBL/GenBank/DDBJ whole genome shotgun (WGS) entry which is preliminary data.</text>
</comment>
<evidence type="ECO:0000313" key="1">
    <source>
        <dbReference type="EMBL" id="GAA0169357.1"/>
    </source>
</evidence>
<protein>
    <recommendedName>
        <fullName evidence="3">DUF4283 domain-containing protein</fullName>
    </recommendedName>
</protein>
<dbReference type="AlphaFoldDB" id="A0AAV3QYY4"/>
<reference evidence="1 2" key="1">
    <citation type="submission" date="2024-01" db="EMBL/GenBank/DDBJ databases">
        <title>The complete chloroplast genome sequence of Lithospermum erythrorhizon: insights into the phylogenetic relationship among Boraginaceae species and the maternal lineages of purple gromwells.</title>
        <authorList>
            <person name="Okada T."/>
            <person name="Watanabe K."/>
        </authorList>
    </citation>
    <scope>NUCLEOTIDE SEQUENCE [LARGE SCALE GENOMIC DNA]</scope>
</reference>